<dbReference type="PROSITE" id="PS01358">
    <property type="entry name" value="ZF_RANBP2_1"/>
    <property type="match status" value="1"/>
</dbReference>
<keyword evidence="2 4" id="KW-0863">Zinc-finger</keyword>
<evidence type="ECO:0000256" key="3">
    <source>
        <dbReference type="ARBA" id="ARBA00022833"/>
    </source>
</evidence>
<dbReference type="InterPro" id="IPR036443">
    <property type="entry name" value="Znf_RanBP2_sf"/>
</dbReference>
<evidence type="ECO:0000256" key="4">
    <source>
        <dbReference type="PROSITE-ProRule" id="PRU00322"/>
    </source>
</evidence>
<accession>A0A8S2E0Y4</accession>
<proteinExistence type="predicted"/>
<keyword evidence="1" id="KW-0479">Metal-binding</keyword>
<gene>
    <name evidence="7" type="ORF">OVA965_LOCUS17000</name>
    <name evidence="8" type="ORF">TMI583_LOCUS17008</name>
</gene>
<comment type="caution">
    <text evidence="7">The sequence shown here is derived from an EMBL/GenBank/DDBJ whole genome shotgun (WGS) entry which is preliminary data.</text>
</comment>
<dbReference type="EMBL" id="CAJOBA010008045">
    <property type="protein sequence ID" value="CAF3818826.1"/>
    <property type="molecule type" value="Genomic_DNA"/>
</dbReference>
<evidence type="ECO:0000313" key="9">
    <source>
        <dbReference type="Proteomes" id="UP000677228"/>
    </source>
</evidence>
<dbReference type="Proteomes" id="UP000682733">
    <property type="component" value="Unassembled WGS sequence"/>
</dbReference>
<reference evidence="7" key="1">
    <citation type="submission" date="2021-02" db="EMBL/GenBank/DDBJ databases">
        <authorList>
            <person name="Nowell W R."/>
        </authorList>
    </citation>
    <scope>NUCLEOTIDE SEQUENCE</scope>
</reference>
<organism evidence="7 9">
    <name type="scientific">Didymodactylos carnosus</name>
    <dbReference type="NCBI Taxonomy" id="1234261"/>
    <lineage>
        <taxon>Eukaryota</taxon>
        <taxon>Metazoa</taxon>
        <taxon>Spiralia</taxon>
        <taxon>Gnathifera</taxon>
        <taxon>Rotifera</taxon>
        <taxon>Eurotatoria</taxon>
        <taxon>Bdelloidea</taxon>
        <taxon>Philodinida</taxon>
        <taxon>Philodinidae</taxon>
        <taxon>Didymodactylos</taxon>
    </lineage>
</organism>
<evidence type="ECO:0000313" key="8">
    <source>
        <dbReference type="EMBL" id="CAF3818826.1"/>
    </source>
</evidence>
<dbReference type="InterPro" id="IPR001876">
    <property type="entry name" value="Znf_RanBP2"/>
</dbReference>
<dbReference type="SMART" id="SM00547">
    <property type="entry name" value="ZnF_RBZ"/>
    <property type="match status" value="1"/>
</dbReference>
<evidence type="ECO:0000256" key="5">
    <source>
        <dbReference type="SAM" id="MobiDB-lite"/>
    </source>
</evidence>
<feature type="region of interest" description="Disordered" evidence="5">
    <location>
        <begin position="1"/>
        <end position="23"/>
    </location>
</feature>
<dbReference type="PROSITE" id="PS50199">
    <property type="entry name" value="ZF_RANBP2_2"/>
    <property type="match status" value="1"/>
</dbReference>
<evidence type="ECO:0000256" key="1">
    <source>
        <dbReference type="ARBA" id="ARBA00022723"/>
    </source>
</evidence>
<dbReference type="PANTHER" id="PTHR45740:SF2">
    <property type="entry name" value="POLY [ADP-RIBOSE] POLYMERASE"/>
    <property type="match status" value="1"/>
</dbReference>
<evidence type="ECO:0000313" key="7">
    <source>
        <dbReference type="EMBL" id="CAF1052259.1"/>
    </source>
</evidence>
<dbReference type="PANTHER" id="PTHR45740">
    <property type="entry name" value="POLY [ADP-RIBOSE] POLYMERASE"/>
    <property type="match status" value="1"/>
</dbReference>
<evidence type="ECO:0000256" key="2">
    <source>
        <dbReference type="ARBA" id="ARBA00022771"/>
    </source>
</evidence>
<sequence>MKLVSQSMSSSADTGQESHRNDDLRELKKNNENEWSCYKCTLMNPLQLGICSACGASRLGFENSRITNNDLSQLNLTPEEMTDIILYQGGKLFEDEHKLYLNTQNPTMNIPSVNDRPFVNSINDKIENFPVTLLTEQLLAKYWDRSQTQNFFRIILNEKSREYLFVLSLFNKTMAVNNNNQNPSLDFRSNQPQMITVPTAISTLQHAFSSISHMLPTPIHQNPPFYPTQLNQQPVAAQQTVLPSSNISTHSGVRQGKNANKKARVLVGNSIQGNSSMRVPPNGYDTTSDASGLIVVTYHDAQAYAEYLITYA</sequence>
<evidence type="ECO:0000259" key="6">
    <source>
        <dbReference type="PROSITE" id="PS50199"/>
    </source>
</evidence>
<feature type="domain" description="RanBP2-type" evidence="6">
    <location>
        <begin position="31"/>
        <end position="60"/>
    </location>
</feature>
<dbReference type="GO" id="GO:0008270">
    <property type="term" value="F:zinc ion binding"/>
    <property type="evidence" value="ECO:0007669"/>
    <property type="project" value="UniProtKB-KW"/>
</dbReference>
<dbReference type="InterPro" id="IPR051712">
    <property type="entry name" value="ARTD-AVP"/>
</dbReference>
<dbReference type="GO" id="GO:0005634">
    <property type="term" value="C:nucleus"/>
    <property type="evidence" value="ECO:0007669"/>
    <property type="project" value="TreeGrafter"/>
</dbReference>
<dbReference type="AlphaFoldDB" id="A0A8S2E0Y4"/>
<dbReference type="EMBL" id="CAJNOK010008033">
    <property type="protein sequence ID" value="CAF1052259.1"/>
    <property type="molecule type" value="Genomic_DNA"/>
</dbReference>
<dbReference type="Gene3D" id="3.90.228.10">
    <property type="match status" value="1"/>
</dbReference>
<dbReference type="GO" id="GO:0003950">
    <property type="term" value="F:NAD+ poly-ADP-ribosyltransferase activity"/>
    <property type="evidence" value="ECO:0007669"/>
    <property type="project" value="TreeGrafter"/>
</dbReference>
<protein>
    <recommendedName>
        <fullName evidence="6">RanBP2-type domain-containing protein</fullName>
    </recommendedName>
</protein>
<dbReference type="Gene3D" id="2.30.30.380">
    <property type="entry name" value="Zn-finger domain of Sec23/24"/>
    <property type="match status" value="1"/>
</dbReference>
<dbReference type="Proteomes" id="UP000677228">
    <property type="component" value="Unassembled WGS sequence"/>
</dbReference>
<name>A0A8S2E0Y4_9BILA</name>
<dbReference type="SUPFAM" id="SSF90209">
    <property type="entry name" value="Ran binding protein zinc finger-like"/>
    <property type="match status" value="1"/>
</dbReference>
<dbReference type="GO" id="GO:1990404">
    <property type="term" value="F:NAD+-protein mono-ADP-ribosyltransferase activity"/>
    <property type="evidence" value="ECO:0007669"/>
    <property type="project" value="TreeGrafter"/>
</dbReference>
<keyword evidence="3" id="KW-0862">Zinc</keyword>
<feature type="compositionally biased region" description="Polar residues" evidence="5">
    <location>
        <begin position="1"/>
        <end position="15"/>
    </location>
</feature>